<name>A0A8I3AM70_VERLO</name>
<gene>
    <name evidence="1" type="ORF">HYQ45_010589</name>
</gene>
<reference evidence="1" key="1">
    <citation type="journal article" date="2021" name="Mol. Plant Pathol.">
        <title>A 20-kb lineage-specific genomic region tames virulence in pathogenic amphidiploid Verticillium longisporum.</title>
        <authorList>
            <person name="Harting R."/>
            <person name="Starke J."/>
            <person name="Kusch H."/>
            <person name="Poggeler S."/>
            <person name="Maurus I."/>
            <person name="Schluter R."/>
            <person name="Landesfeind M."/>
            <person name="Bulla I."/>
            <person name="Nowrousian M."/>
            <person name="de Jonge R."/>
            <person name="Stahlhut G."/>
            <person name="Hoff K.J."/>
            <person name="Asshauer K.P."/>
            <person name="Thurmer A."/>
            <person name="Stanke M."/>
            <person name="Daniel R."/>
            <person name="Morgenstern B."/>
            <person name="Thomma B.P.H.J."/>
            <person name="Kronstad J.W."/>
            <person name="Braus-Stromeyer S.A."/>
            <person name="Braus G.H."/>
        </authorList>
    </citation>
    <scope>NUCLEOTIDE SEQUENCE</scope>
    <source>
        <strain evidence="1">Vl32</strain>
    </source>
</reference>
<evidence type="ECO:0000313" key="2">
    <source>
        <dbReference type="Proteomes" id="UP000689129"/>
    </source>
</evidence>
<protein>
    <submittedName>
        <fullName evidence="1">Uncharacterized protein</fullName>
    </submittedName>
</protein>
<comment type="caution">
    <text evidence="1">The sequence shown here is derived from an EMBL/GenBank/DDBJ whole genome shotgun (WGS) entry which is preliminary data.</text>
</comment>
<dbReference type="EMBL" id="JAEMWZ010000225">
    <property type="protein sequence ID" value="KAG7130633.1"/>
    <property type="molecule type" value="Genomic_DNA"/>
</dbReference>
<dbReference type="Proteomes" id="UP000689129">
    <property type="component" value="Unassembled WGS sequence"/>
</dbReference>
<dbReference type="AlphaFoldDB" id="A0A8I3AM70"/>
<accession>A0A8I3AM70</accession>
<organism evidence="1 2">
    <name type="scientific">Verticillium longisporum</name>
    <name type="common">Verticillium dahliae var. longisporum</name>
    <dbReference type="NCBI Taxonomy" id="100787"/>
    <lineage>
        <taxon>Eukaryota</taxon>
        <taxon>Fungi</taxon>
        <taxon>Dikarya</taxon>
        <taxon>Ascomycota</taxon>
        <taxon>Pezizomycotina</taxon>
        <taxon>Sordariomycetes</taxon>
        <taxon>Hypocreomycetidae</taxon>
        <taxon>Glomerellales</taxon>
        <taxon>Plectosphaerellaceae</taxon>
        <taxon>Verticillium</taxon>
    </lineage>
</organism>
<evidence type="ECO:0000313" key="1">
    <source>
        <dbReference type="EMBL" id="KAG7130633.1"/>
    </source>
</evidence>
<proteinExistence type="predicted"/>
<sequence>MPTPDHELKQELDPFQGVGGLISVESGPNYTAIGICALEDRVLPLLMGLGINGKLLNPITSPGLSPLRKSRTRNTVPQSIF</sequence>